<reference evidence="9" key="1">
    <citation type="journal article" date="2021" name="PeerJ">
        <title>Extensive microbial diversity within the chicken gut microbiome revealed by metagenomics and culture.</title>
        <authorList>
            <person name="Gilroy R."/>
            <person name="Ravi A."/>
            <person name="Getino M."/>
            <person name="Pursley I."/>
            <person name="Horton D.L."/>
            <person name="Alikhan N.F."/>
            <person name="Baker D."/>
            <person name="Gharbi K."/>
            <person name="Hall N."/>
            <person name="Watson M."/>
            <person name="Adriaenssens E.M."/>
            <person name="Foster-Nyarko E."/>
            <person name="Jarju S."/>
            <person name="Secka A."/>
            <person name="Antonio M."/>
            <person name="Oren A."/>
            <person name="Chaudhuri R.R."/>
            <person name="La Ragione R."/>
            <person name="Hildebrand F."/>
            <person name="Pallen M.J."/>
        </authorList>
    </citation>
    <scope>NUCLEOTIDE SEQUENCE</scope>
    <source>
        <strain evidence="9">CHK192-9172</strain>
    </source>
</reference>
<evidence type="ECO:0000256" key="5">
    <source>
        <dbReference type="ARBA" id="ARBA00022692"/>
    </source>
</evidence>
<feature type="transmembrane region" description="Helical" evidence="8">
    <location>
        <begin position="64"/>
        <end position="86"/>
    </location>
</feature>
<dbReference type="GO" id="GO:0005886">
    <property type="term" value="C:plasma membrane"/>
    <property type="evidence" value="ECO:0007669"/>
    <property type="project" value="UniProtKB-SubCell"/>
</dbReference>
<organism evidence="9 10">
    <name type="scientific">Candidatus Eubacterium avistercoris</name>
    <dbReference type="NCBI Taxonomy" id="2838567"/>
    <lineage>
        <taxon>Bacteria</taxon>
        <taxon>Bacillati</taxon>
        <taxon>Bacillota</taxon>
        <taxon>Clostridia</taxon>
        <taxon>Eubacteriales</taxon>
        <taxon>Eubacteriaceae</taxon>
        <taxon>Eubacterium</taxon>
    </lineage>
</organism>
<name>A0A9D2D2C4_9FIRM</name>
<dbReference type="Proteomes" id="UP000824024">
    <property type="component" value="Unassembled WGS sequence"/>
</dbReference>
<comment type="similarity">
    <text evidence="2">Belongs to the auxin efflux carrier (TC 2.A.69) family.</text>
</comment>
<dbReference type="AlphaFoldDB" id="A0A9D2D2C4"/>
<comment type="caution">
    <text evidence="9">The sequence shown here is derived from an EMBL/GenBank/DDBJ whole genome shotgun (WGS) entry which is preliminary data.</text>
</comment>
<evidence type="ECO:0000313" key="10">
    <source>
        <dbReference type="Proteomes" id="UP000824024"/>
    </source>
</evidence>
<dbReference type="GO" id="GO:0055085">
    <property type="term" value="P:transmembrane transport"/>
    <property type="evidence" value="ECO:0007669"/>
    <property type="project" value="InterPro"/>
</dbReference>
<dbReference type="EMBL" id="DXCH01000142">
    <property type="protein sequence ID" value="HIZ07293.1"/>
    <property type="molecule type" value="Genomic_DNA"/>
</dbReference>
<evidence type="ECO:0000256" key="3">
    <source>
        <dbReference type="ARBA" id="ARBA00022448"/>
    </source>
</evidence>
<evidence type="ECO:0000313" key="9">
    <source>
        <dbReference type="EMBL" id="HIZ07293.1"/>
    </source>
</evidence>
<accession>A0A9D2D2C4</accession>
<feature type="transmembrane region" description="Helical" evidence="8">
    <location>
        <begin position="125"/>
        <end position="142"/>
    </location>
</feature>
<feature type="transmembrane region" description="Helical" evidence="8">
    <location>
        <begin position="98"/>
        <end position="119"/>
    </location>
</feature>
<comment type="subcellular location">
    <subcellularLocation>
        <location evidence="1">Cell membrane</location>
        <topology evidence="1">Multi-pass membrane protein</topology>
    </subcellularLocation>
</comment>
<dbReference type="InterPro" id="IPR004776">
    <property type="entry name" value="Mem_transp_PIN-like"/>
</dbReference>
<keyword evidence="3" id="KW-0813">Transport</keyword>
<dbReference type="Gene3D" id="1.20.1530.20">
    <property type="match status" value="2"/>
</dbReference>
<evidence type="ECO:0000256" key="2">
    <source>
        <dbReference type="ARBA" id="ARBA00010145"/>
    </source>
</evidence>
<evidence type="ECO:0000256" key="4">
    <source>
        <dbReference type="ARBA" id="ARBA00022475"/>
    </source>
</evidence>
<evidence type="ECO:0000256" key="8">
    <source>
        <dbReference type="SAM" id="Phobius"/>
    </source>
</evidence>
<feature type="transmembrane region" description="Helical" evidence="8">
    <location>
        <begin position="226"/>
        <end position="247"/>
    </location>
</feature>
<feature type="transmembrane region" description="Helical" evidence="8">
    <location>
        <begin position="287"/>
        <end position="307"/>
    </location>
</feature>
<dbReference type="Pfam" id="PF03547">
    <property type="entry name" value="Mem_trans"/>
    <property type="match status" value="1"/>
</dbReference>
<keyword evidence="5 8" id="KW-0812">Transmembrane</keyword>
<keyword evidence="6 8" id="KW-1133">Transmembrane helix</keyword>
<proteinExistence type="inferred from homology"/>
<feature type="transmembrane region" description="Helical" evidence="8">
    <location>
        <begin position="6"/>
        <end position="26"/>
    </location>
</feature>
<dbReference type="PANTHER" id="PTHR36838">
    <property type="entry name" value="AUXIN EFFLUX CARRIER FAMILY PROTEIN"/>
    <property type="match status" value="1"/>
</dbReference>
<feature type="transmembrane region" description="Helical" evidence="8">
    <location>
        <begin position="38"/>
        <end position="58"/>
    </location>
</feature>
<evidence type="ECO:0000256" key="1">
    <source>
        <dbReference type="ARBA" id="ARBA00004651"/>
    </source>
</evidence>
<feature type="transmembrane region" description="Helical" evidence="8">
    <location>
        <begin position="163"/>
        <end position="182"/>
    </location>
</feature>
<keyword evidence="4" id="KW-1003">Cell membrane</keyword>
<reference evidence="9" key="2">
    <citation type="submission" date="2021-04" db="EMBL/GenBank/DDBJ databases">
        <authorList>
            <person name="Gilroy R."/>
        </authorList>
    </citation>
    <scope>NUCLEOTIDE SEQUENCE</scope>
    <source>
        <strain evidence="9">CHK192-9172</strain>
    </source>
</reference>
<keyword evidence="7 8" id="KW-0472">Membrane</keyword>
<feature type="transmembrane region" description="Helical" evidence="8">
    <location>
        <begin position="194"/>
        <end position="214"/>
    </location>
</feature>
<evidence type="ECO:0000256" key="7">
    <source>
        <dbReference type="ARBA" id="ARBA00023136"/>
    </source>
</evidence>
<protein>
    <submittedName>
        <fullName evidence="9">AEC family transporter</fullName>
    </submittedName>
</protein>
<dbReference type="InterPro" id="IPR038770">
    <property type="entry name" value="Na+/solute_symporter_sf"/>
</dbReference>
<sequence>MNIVISSVVILFVLIFLGFFIGKKGIIRKDCAPDLSNFILKVTMPVTVFCSIAGQSDLSLLSSIWQIMIMALIFHLASGVIGLILVRILKVPDREQGIWIFNCMFSNNGFMGFPLGLAIWGNKGLFLMSVANVVSNFLIFSVGLKMLTKGYPIKEKINLKKMIVNNINIAVVLGFVFYIGQIPMPQGVSSLLDYLSQITAGLSMIVVGLSLSRMEIRDVFRSGRMFVLSAMRLLGIPLLCILVMNLIPLKTDPMLKAILILMAALPAASSQTILAEQYGTNTRDAGRAIFITTLFCVITIPISMAFVV</sequence>
<feature type="transmembrane region" description="Helical" evidence="8">
    <location>
        <begin position="253"/>
        <end position="275"/>
    </location>
</feature>
<dbReference type="PANTHER" id="PTHR36838:SF1">
    <property type="entry name" value="SLR1864 PROTEIN"/>
    <property type="match status" value="1"/>
</dbReference>
<gene>
    <name evidence="9" type="ORF">IAA08_05090</name>
</gene>
<evidence type="ECO:0000256" key="6">
    <source>
        <dbReference type="ARBA" id="ARBA00022989"/>
    </source>
</evidence>